<evidence type="ECO:0000256" key="2">
    <source>
        <dbReference type="SAM" id="Phobius"/>
    </source>
</evidence>
<sequence length="85" mass="10041">MWFLLLGLLGVALKYFEVGMVAGWSWWIVLSPFALALAWWAWADSSGYTKRKVIEREERRKQARIDRQKTNMGLRTSNGQQRPRR</sequence>
<keyword evidence="2" id="KW-0812">Transmembrane</keyword>
<accession>A0A1E7U0J4</accession>
<name>A0A1E7U0J4_9BURK</name>
<feature type="compositionally biased region" description="Basic and acidic residues" evidence="1">
    <location>
        <begin position="59"/>
        <end position="69"/>
    </location>
</feature>
<evidence type="ECO:0000313" key="3">
    <source>
        <dbReference type="EMBL" id="ATA54492.1"/>
    </source>
</evidence>
<dbReference type="STRING" id="436515.GCA_001752345_02929"/>
<keyword evidence="2" id="KW-1133">Transmembrane helix</keyword>
<proteinExistence type="predicted"/>
<dbReference type="EMBL" id="CP023284">
    <property type="protein sequence ID" value="ATA54492.1"/>
    <property type="molecule type" value="Genomic_DNA"/>
</dbReference>
<dbReference type="RefSeq" id="WP_062482640.1">
    <property type="nucleotide sequence ID" value="NZ_BKDI01000001.1"/>
</dbReference>
<evidence type="ECO:0000313" key="5">
    <source>
        <dbReference type="Proteomes" id="UP000217154"/>
    </source>
</evidence>
<reference evidence="4" key="2">
    <citation type="submission" date="2023-07" db="EMBL/GenBank/DDBJ databases">
        <title>Sorghum-associated microbial communities from plants grown in Nebraska, USA.</title>
        <authorList>
            <person name="Schachtman D."/>
        </authorList>
    </citation>
    <scope>NUCLEOTIDE SEQUENCE</scope>
    <source>
        <strain evidence="4">DS2795</strain>
    </source>
</reference>
<dbReference type="NCBIfam" id="TIGR04438">
    <property type="entry name" value="small_Trp_rich"/>
    <property type="match status" value="1"/>
</dbReference>
<dbReference type="Proteomes" id="UP001244295">
    <property type="component" value="Unassembled WGS sequence"/>
</dbReference>
<evidence type="ECO:0000256" key="1">
    <source>
        <dbReference type="SAM" id="MobiDB-lite"/>
    </source>
</evidence>
<evidence type="ECO:0000313" key="4">
    <source>
        <dbReference type="EMBL" id="MDP9923829.1"/>
    </source>
</evidence>
<keyword evidence="2" id="KW-0472">Membrane</keyword>
<organism evidence="3 5">
    <name type="scientific">Variovorax boronicumulans</name>
    <dbReference type="NCBI Taxonomy" id="436515"/>
    <lineage>
        <taxon>Bacteria</taxon>
        <taxon>Pseudomonadati</taxon>
        <taxon>Pseudomonadota</taxon>
        <taxon>Betaproteobacteria</taxon>
        <taxon>Burkholderiales</taxon>
        <taxon>Comamonadaceae</taxon>
        <taxon>Variovorax</taxon>
    </lineage>
</organism>
<dbReference type="Proteomes" id="UP000217154">
    <property type="component" value="Chromosome"/>
</dbReference>
<protein>
    <submittedName>
        <fullName evidence="4">Small Trp-rich protein</fullName>
    </submittedName>
</protein>
<dbReference type="KEGG" id="vbo:CKY39_15695"/>
<gene>
    <name evidence="3" type="ORF">CKY39_15695</name>
    <name evidence="4" type="ORF">J2W25_002852</name>
</gene>
<feature type="transmembrane region" description="Helical" evidence="2">
    <location>
        <begin position="24"/>
        <end position="42"/>
    </location>
</feature>
<feature type="region of interest" description="Disordered" evidence="1">
    <location>
        <begin position="59"/>
        <end position="85"/>
    </location>
</feature>
<dbReference type="EMBL" id="JAUSRR010000004">
    <property type="protein sequence ID" value="MDP9923829.1"/>
    <property type="molecule type" value="Genomic_DNA"/>
</dbReference>
<reference evidence="3 5" key="1">
    <citation type="submission" date="2017-09" db="EMBL/GenBank/DDBJ databases">
        <title>The diverse metabolic capabilities of V. boronicumulans make it an excellent choice for continued studies on novel biodegradation.</title>
        <authorList>
            <person name="Sun S."/>
        </authorList>
    </citation>
    <scope>NUCLEOTIDE SEQUENCE [LARGE SCALE GENOMIC DNA]</scope>
    <source>
        <strain evidence="3 5">J1</strain>
    </source>
</reference>
<dbReference type="InterPro" id="IPR031044">
    <property type="entry name" value="Small_Trp_rich"/>
</dbReference>
<feature type="compositionally biased region" description="Polar residues" evidence="1">
    <location>
        <begin position="70"/>
        <end position="85"/>
    </location>
</feature>
<dbReference type="AlphaFoldDB" id="A0A1E7U0J4"/>